<reference evidence="5" key="2">
    <citation type="submission" date="2014-01" db="EMBL/GenBank/DDBJ databases">
        <title>Evolution of pathogenesis and genome organization in the Tremellales.</title>
        <authorList>
            <person name="Cuomo C."/>
            <person name="Litvintseva A."/>
            <person name="Heitman J."/>
            <person name="Chen Y."/>
            <person name="Sun S."/>
            <person name="Springer D."/>
            <person name="Dromer F."/>
            <person name="Young S."/>
            <person name="Zeng Q."/>
            <person name="Chapman S."/>
            <person name="Gujja S."/>
            <person name="Saif S."/>
            <person name="Birren B."/>
        </authorList>
    </citation>
    <scope>NUCLEOTIDE SEQUENCE</scope>
    <source>
        <strain evidence="5">CBS 10118</strain>
    </source>
</reference>
<keyword evidence="3" id="KW-0234">DNA repair</keyword>
<dbReference type="OrthoDB" id="565731at2759"/>
<name>A0A1B9GC62_9TREE</name>
<evidence type="ECO:0000256" key="1">
    <source>
        <dbReference type="ARBA" id="ARBA00022763"/>
    </source>
</evidence>
<dbReference type="GO" id="GO:0004844">
    <property type="term" value="F:uracil DNA N-glycosylase activity"/>
    <property type="evidence" value="ECO:0007669"/>
    <property type="project" value="TreeGrafter"/>
</dbReference>
<feature type="compositionally biased region" description="Acidic residues" evidence="4">
    <location>
        <begin position="81"/>
        <end position="96"/>
    </location>
</feature>
<dbReference type="AlphaFoldDB" id="A0A1B9GC62"/>
<dbReference type="InterPro" id="IPR036895">
    <property type="entry name" value="Uracil-DNA_glycosylase-like_sf"/>
</dbReference>
<sequence>MNGESGIPSPASKAFADRLAKYAYSSHSTSPSKAAGPSRLKTSPSEARIPVVEIPTSPSKRTTATVNGKTTPRKRGKSSMADDEDFDAGDDGSDYEESARTPDKKEVKKKKQKSHEKGKVKAKAPRGYAPPELYEHLRPVNDLLQKDLDIVFCGIKQEIIHDGTSFLTSHQQVLGLTPRLLDPTEDHLMLEYGYGLSNRETNLVDRPTSEQSELSTLEMRLNVFNLTSKFVKHKPKIVCFVGKKIWDVYESVVKKTATLSTNIKKEDEEDVTLESEVSEVKQEMEMDDHTTLGSGTSEVKVTVKLEKLDDHVSSPPSPPPNNNPSHDDDTKPINPASVKSPKKRLKATKLPMDPFDATKPRKFRLPHYTAEPQDLGGEKEVVGFTYFWVVPNTSGLERTQLPEQIVNFTALRSFLEKLKIQGDHTAGEWWGIDVGGVERTVEDMKKVALSRKV</sequence>
<dbReference type="EMBL" id="KI894018">
    <property type="protein sequence ID" value="OCF28595.1"/>
    <property type="molecule type" value="Genomic_DNA"/>
</dbReference>
<dbReference type="GO" id="GO:0006285">
    <property type="term" value="P:base-excision repair, AP site formation"/>
    <property type="evidence" value="ECO:0007669"/>
    <property type="project" value="InterPro"/>
</dbReference>
<dbReference type="PANTHER" id="PTHR12159:SF9">
    <property type="entry name" value="G_T MISMATCH-SPECIFIC THYMINE DNA GLYCOSYLASE"/>
    <property type="match status" value="1"/>
</dbReference>
<dbReference type="Gene3D" id="3.40.470.10">
    <property type="entry name" value="Uracil-DNA glycosylase-like domain"/>
    <property type="match status" value="1"/>
</dbReference>
<evidence type="ECO:0000313" key="5">
    <source>
        <dbReference type="EMBL" id="OCF28595.1"/>
    </source>
</evidence>
<keyword evidence="1" id="KW-0227">DNA damage</keyword>
<dbReference type="GO" id="GO:0008263">
    <property type="term" value="F:pyrimidine-specific mismatch base pair DNA N-glycosylase activity"/>
    <property type="evidence" value="ECO:0007669"/>
    <property type="project" value="TreeGrafter"/>
</dbReference>
<feature type="compositionally biased region" description="Basic residues" evidence="4">
    <location>
        <begin position="107"/>
        <end position="124"/>
    </location>
</feature>
<dbReference type="SUPFAM" id="SSF52141">
    <property type="entry name" value="Uracil-DNA glycosylase-like"/>
    <property type="match status" value="1"/>
</dbReference>
<organism evidence="5">
    <name type="scientific">Kwoniella bestiolae CBS 10118</name>
    <dbReference type="NCBI Taxonomy" id="1296100"/>
    <lineage>
        <taxon>Eukaryota</taxon>
        <taxon>Fungi</taxon>
        <taxon>Dikarya</taxon>
        <taxon>Basidiomycota</taxon>
        <taxon>Agaricomycotina</taxon>
        <taxon>Tremellomycetes</taxon>
        <taxon>Tremellales</taxon>
        <taxon>Cryptococcaceae</taxon>
        <taxon>Kwoniella</taxon>
    </lineage>
</organism>
<feature type="compositionally biased region" description="Basic and acidic residues" evidence="4">
    <location>
        <begin position="97"/>
        <end position="106"/>
    </location>
</feature>
<gene>
    <name evidence="5" type="ORF">I302_00083</name>
</gene>
<evidence type="ECO:0000256" key="2">
    <source>
        <dbReference type="ARBA" id="ARBA00022801"/>
    </source>
</evidence>
<dbReference type="STRING" id="1296100.A0A1B9GC62"/>
<evidence type="ECO:0000256" key="3">
    <source>
        <dbReference type="ARBA" id="ARBA00023204"/>
    </source>
</evidence>
<feature type="region of interest" description="Disordered" evidence="4">
    <location>
        <begin position="270"/>
        <end position="358"/>
    </location>
</feature>
<dbReference type="PANTHER" id="PTHR12159">
    <property type="entry name" value="G/T AND G/U MISMATCH-SPECIFIC DNA GLYCOSYLASE"/>
    <property type="match status" value="1"/>
</dbReference>
<dbReference type="VEuPathDB" id="FungiDB:I302_00083"/>
<evidence type="ECO:0008006" key="6">
    <source>
        <dbReference type="Google" id="ProtNLM"/>
    </source>
</evidence>
<proteinExistence type="predicted"/>
<feature type="compositionally biased region" description="Basic and acidic residues" evidence="4">
    <location>
        <begin position="301"/>
        <end position="312"/>
    </location>
</feature>
<dbReference type="InterPro" id="IPR015637">
    <property type="entry name" value="MUG/TDG"/>
</dbReference>
<reference evidence="5" key="1">
    <citation type="submission" date="2013-07" db="EMBL/GenBank/DDBJ databases">
        <title>The Genome Sequence of Cryptococcus bestiolae CBS10118.</title>
        <authorList>
            <consortium name="The Broad Institute Genome Sequencing Platform"/>
            <person name="Cuomo C."/>
            <person name="Litvintseva A."/>
            <person name="Chen Y."/>
            <person name="Heitman J."/>
            <person name="Sun S."/>
            <person name="Springer D."/>
            <person name="Dromer F."/>
            <person name="Young S.K."/>
            <person name="Zeng Q."/>
            <person name="Gargeya S."/>
            <person name="Fitzgerald M."/>
            <person name="Abouelleil A."/>
            <person name="Alvarado L."/>
            <person name="Berlin A.M."/>
            <person name="Chapman S.B."/>
            <person name="Dewar J."/>
            <person name="Goldberg J."/>
            <person name="Griggs A."/>
            <person name="Gujja S."/>
            <person name="Hansen M."/>
            <person name="Howarth C."/>
            <person name="Imamovic A."/>
            <person name="Larimer J."/>
            <person name="McCowan C."/>
            <person name="Murphy C."/>
            <person name="Pearson M."/>
            <person name="Priest M."/>
            <person name="Roberts A."/>
            <person name="Saif S."/>
            <person name="Shea T."/>
            <person name="Sykes S."/>
            <person name="Wortman J."/>
            <person name="Nusbaum C."/>
            <person name="Birren B."/>
        </authorList>
    </citation>
    <scope>NUCLEOTIDE SEQUENCE [LARGE SCALE GENOMIC DNA]</scope>
    <source>
        <strain evidence="5">CBS 10118</strain>
    </source>
</reference>
<dbReference type="CDD" id="cd10028">
    <property type="entry name" value="UDG-F2_TDG_MUG"/>
    <property type="match status" value="1"/>
</dbReference>
<evidence type="ECO:0000256" key="4">
    <source>
        <dbReference type="SAM" id="MobiDB-lite"/>
    </source>
</evidence>
<feature type="compositionally biased region" description="Polar residues" evidence="4">
    <location>
        <begin position="56"/>
        <end position="70"/>
    </location>
</feature>
<feature type="region of interest" description="Disordered" evidence="4">
    <location>
        <begin position="23"/>
        <end position="127"/>
    </location>
</feature>
<keyword evidence="2" id="KW-0378">Hydrolase</keyword>
<accession>A0A1B9GC62</accession>
<protein>
    <recommendedName>
        <fullName evidence="6">Uracil-DNA glycosylase-like domain-containing protein</fullName>
    </recommendedName>
</protein>
<feature type="compositionally biased region" description="Basic and acidic residues" evidence="4">
    <location>
        <begin position="278"/>
        <end position="290"/>
    </location>
</feature>